<keyword evidence="2" id="KW-0443">Lipid metabolism</keyword>
<reference evidence="4" key="1">
    <citation type="journal article" date="2015" name="PLoS Genet.">
        <title>Genome Sequence and Transcriptome Analyses of Chrysochromulina tobin: Metabolic Tools for Enhanced Algal Fitness in the Prominent Order Prymnesiales (Haptophyceae).</title>
        <authorList>
            <person name="Hovde B.T."/>
            <person name="Deodato C.R."/>
            <person name="Hunsperger H.M."/>
            <person name="Ryken S.A."/>
            <person name="Yost W."/>
            <person name="Jha R.K."/>
            <person name="Patterson J."/>
            <person name="Monnat R.J. Jr."/>
            <person name="Barlow S.B."/>
            <person name="Starkenburg S.R."/>
            <person name="Cattolico R.A."/>
        </authorList>
    </citation>
    <scope>NUCLEOTIDE SEQUENCE</scope>
    <source>
        <strain evidence="4">CCMP291</strain>
    </source>
</reference>
<evidence type="ECO:0000256" key="1">
    <source>
        <dbReference type="ARBA" id="ARBA00022801"/>
    </source>
</evidence>
<dbReference type="GO" id="GO:0016316">
    <property type="term" value="F:phosphatidylinositol-3,4-bisphosphate 4-phosphatase activity"/>
    <property type="evidence" value="ECO:0007669"/>
    <property type="project" value="InterPro"/>
</dbReference>
<evidence type="ECO:0000313" key="3">
    <source>
        <dbReference type="EMBL" id="KOO32685.1"/>
    </source>
</evidence>
<dbReference type="GO" id="GO:0005737">
    <property type="term" value="C:cytoplasm"/>
    <property type="evidence" value="ECO:0007669"/>
    <property type="project" value="TreeGrafter"/>
</dbReference>
<sequence length="261" mass="28789">MPPARWAELPEELKQGQLIRCIVALISQGINAQQSMANAVGHAELQEIINCRALELLRRYHEAYISFASSTASNTTTALGSGEVSGRGVGISVGISSTATRDGIADRDGISNRDGISSTAKFDLELERRRLRELMHAVEATILRSVELVNKDTEVIALTERLVRELGGGRITSCKSGKDRTSMAVTAEQARLLHERHAVSEAEANELLDAMRSHGVRWLNMRKNMGALGQYAFNWLQQRLLPEGYRAPKGTFTQIFRSVET</sequence>
<dbReference type="Proteomes" id="UP000037460">
    <property type="component" value="Unassembled WGS sequence"/>
</dbReference>
<gene>
    <name evidence="3" type="ORF">Ctob_004273</name>
</gene>
<keyword evidence="4" id="KW-1185">Reference proteome</keyword>
<name>A0A0M0K1K1_9EUKA</name>
<dbReference type="EMBL" id="JWZX01001705">
    <property type="protein sequence ID" value="KOO32685.1"/>
    <property type="molecule type" value="Genomic_DNA"/>
</dbReference>
<proteinExistence type="predicted"/>
<dbReference type="OrthoDB" id="159395at2759"/>
<protein>
    <submittedName>
        <fullName evidence="3">Inositol3</fullName>
    </submittedName>
</protein>
<keyword evidence="1" id="KW-0378">Hydrolase</keyword>
<accession>A0A0M0K1K1</accession>
<dbReference type="PANTHER" id="PTHR12187:SF11">
    <property type="entry name" value="PHOSPHATIDYLINOSITOL-3,4-BISPHOSPHATE 4-PHOSPHATASE"/>
    <property type="match status" value="1"/>
</dbReference>
<comment type="caution">
    <text evidence="3">The sequence shown here is derived from an EMBL/GenBank/DDBJ whole genome shotgun (WGS) entry which is preliminary data.</text>
</comment>
<dbReference type="InterPro" id="IPR039034">
    <property type="entry name" value="INPP4"/>
</dbReference>
<organism evidence="3 4">
    <name type="scientific">Chrysochromulina tobinii</name>
    <dbReference type="NCBI Taxonomy" id="1460289"/>
    <lineage>
        <taxon>Eukaryota</taxon>
        <taxon>Haptista</taxon>
        <taxon>Haptophyta</taxon>
        <taxon>Prymnesiophyceae</taxon>
        <taxon>Prymnesiales</taxon>
        <taxon>Chrysochromulinaceae</taxon>
        <taxon>Chrysochromulina</taxon>
    </lineage>
</organism>
<dbReference type="PANTHER" id="PTHR12187">
    <property type="entry name" value="AGAP000124-PA"/>
    <property type="match status" value="1"/>
</dbReference>
<evidence type="ECO:0000256" key="2">
    <source>
        <dbReference type="ARBA" id="ARBA00023098"/>
    </source>
</evidence>
<evidence type="ECO:0000313" key="4">
    <source>
        <dbReference type="Proteomes" id="UP000037460"/>
    </source>
</evidence>
<dbReference type="AlphaFoldDB" id="A0A0M0K1K1"/>